<reference evidence="6" key="1">
    <citation type="submission" date="2020-10" db="EMBL/GenBank/DDBJ databases">
        <authorList>
            <person name="Kikuchi T."/>
        </authorList>
    </citation>
    <scope>NUCLEOTIDE SEQUENCE</scope>
    <source>
        <strain evidence="6">NKZ352</strain>
    </source>
</reference>
<dbReference type="PANTHER" id="PTHR31627">
    <property type="entry name" value="SERPENTINE RECEPTOR CLASS GAMMA-RELATED"/>
    <property type="match status" value="1"/>
</dbReference>
<keyword evidence="4 5" id="KW-0472">Membrane</keyword>
<feature type="transmembrane region" description="Helical" evidence="5">
    <location>
        <begin position="173"/>
        <end position="195"/>
    </location>
</feature>
<dbReference type="InterPro" id="IPR019426">
    <property type="entry name" value="7TM_GPCR_serpentine_rcpt_Srv"/>
</dbReference>
<proteinExistence type="predicted"/>
<evidence type="ECO:0000256" key="4">
    <source>
        <dbReference type="ARBA" id="ARBA00023136"/>
    </source>
</evidence>
<feature type="transmembrane region" description="Helical" evidence="5">
    <location>
        <begin position="216"/>
        <end position="236"/>
    </location>
</feature>
<accession>A0A8S1HHH8</accession>
<gene>
    <name evidence="6" type="ORF">CAUJ_LOCUS9760</name>
</gene>
<evidence type="ECO:0000256" key="1">
    <source>
        <dbReference type="ARBA" id="ARBA00004141"/>
    </source>
</evidence>
<feature type="transmembrane region" description="Helical" evidence="5">
    <location>
        <begin position="129"/>
        <end position="147"/>
    </location>
</feature>
<keyword evidence="3 5" id="KW-1133">Transmembrane helix</keyword>
<dbReference type="InterPro" id="IPR051119">
    <property type="entry name" value="Nematode_SR-like"/>
</dbReference>
<evidence type="ECO:0000256" key="3">
    <source>
        <dbReference type="ARBA" id="ARBA00022989"/>
    </source>
</evidence>
<evidence type="ECO:0000313" key="6">
    <source>
        <dbReference type="EMBL" id="CAD6193841.1"/>
    </source>
</evidence>
<dbReference type="OrthoDB" id="5861709at2759"/>
<dbReference type="Gene3D" id="1.20.1070.10">
    <property type="entry name" value="Rhodopsin 7-helix transmembrane proteins"/>
    <property type="match status" value="1"/>
</dbReference>
<dbReference type="GO" id="GO:0016020">
    <property type="term" value="C:membrane"/>
    <property type="evidence" value="ECO:0007669"/>
    <property type="project" value="UniProtKB-SubCell"/>
</dbReference>
<keyword evidence="2 5" id="KW-0812">Transmembrane</keyword>
<evidence type="ECO:0008006" key="8">
    <source>
        <dbReference type="Google" id="ProtNLM"/>
    </source>
</evidence>
<comment type="caution">
    <text evidence="6">The sequence shown here is derived from an EMBL/GenBank/DDBJ whole genome shotgun (WGS) entry which is preliminary data.</text>
</comment>
<protein>
    <recommendedName>
        <fullName evidence="8">Serpentine receptor class gamma</fullName>
    </recommendedName>
</protein>
<evidence type="ECO:0000313" key="7">
    <source>
        <dbReference type="Proteomes" id="UP000835052"/>
    </source>
</evidence>
<feature type="transmembrane region" description="Helical" evidence="5">
    <location>
        <begin position="6"/>
        <end position="28"/>
    </location>
</feature>
<dbReference type="CDD" id="cd00637">
    <property type="entry name" value="7tm_classA_rhodopsin-like"/>
    <property type="match status" value="1"/>
</dbReference>
<dbReference type="EMBL" id="CAJGYM010000039">
    <property type="protein sequence ID" value="CAD6193841.1"/>
    <property type="molecule type" value="Genomic_DNA"/>
</dbReference>
<sequence>MGELDRIAVVVLSISLFSFPLYVAILVIIARYRKSFFSVFYGLILNQGLYDLSSMFNYFVFFAFRGTDPYADFFWNFRTGFIPLWLYACVYFFLYLRVFGILTITLNRFFACVLPFSKVDRMFRNTSRWAFLTANVILAFSVSLPTLDHTAQIDDKATMSPKQNSLNLARNTLMAASIIILIGAVCFVSYCAIIYRISFTQKLRRQKSDRAEKNAAVQLGMILAAFSLITAHYTIIFTCSLTQTASPLLETLRSAYPVWSAILSYMPAWTLLIINRDIRQRLLGLPDHVTAATSVVQPSVRP</sequence>
<feature type="transmembrane region" description="Helical" evidence="5">
    <location>
        <begin position="84"/>
        <end position="117"/>
    </location>
</feature>
<dbReference type="SUPFAM" id="SSF81321">
    <property type="entry name" value="Family A G protein-coupled receptor-like"/>
    <property type="match status" value="1"/>
</dbReference>
<dbReference type="Proteomes" id="UP000835052">
    <property type="component" value="Unassembled WGS sequence"/>
</dbReference>
<feature type="transmembrane region" description="Helical" evidence="5">
    <location>
        <begin position="256"/>
        <end position="274"/>
    </location>
</feature>
<dbReference type="PANTHER" id="PTHR31627:SF42">
    <property type="entry name" value="G_PROTEIN_RECEP_F1_2 DOMAIN-CONTAINING PROTEIN-RELATED"/>
    <property type="match status" value="1"/>
</dbReference>
<name>A0A8S1HHH8_9PELO</name>
<organism evidence="6 7">
    <name type="scientific">Caenorhabditis auriculariae</name>
    <dbReference type="NCBI Taxonomy" id="2777116"/>
    <lineage>
        <taxon>Eukaryota</taxon>
        <taxon>Metazoa</taxon>
        <taxon>Ecdysozoa</taxon>
        <taxon>Nematoda</taxon>
        <taxon>Chromadorea</taxon>
        <taxon>Rhabditida</taxon>
        <taxon>Rhabditina</taxon>
        <taxon>Rhabditomorpha</taxon>
        <taxon>Rhabditoidea</taxon>
        <taxon>Rhabditidae</taxon>
        <taxon>Peloderinae</taxon>
        <taxon>Caenorhabditis</taxon>
    </lineage>
</organism>
<evidence type="ECO:0000256" key="2">
    <source>
        <dbReference type="ARBA" id="ARBA00022692"/>
    </source>
</evidence>
<keyword evidence="7" id="KW-1185">Reference proteome</keyword>
<comment type="subcellular location">
    <subcellularLocation>
        <location evidence="1">Membrane</location>
        <topology evidence="1">Multi-pass membrane protein</topology>
    </subcellularLocation>
</comment>
<feature type="transmembrane region" description="Helical" evidence="5">
    <location>
        <begin position="40"/>
        <end position="64"/>
    </location>
</feature>
<dbReference type="Pfam" id="PF10323">
    <property type="entry name" value="7TM_GPCR_Srv"/>
    <property type="match status" value="1"/>
</dbReference>
<evidence type="ECO:0000256" key="5">
    <source>
        <dbReference type="SAM" id="Phobius"/>
    </source>
</evidence>
<dbReference type="AlphaFoldDB" id="A0A8S1HHH8"/>